<evidence type="ECO:0000256" key="3">
    <source>
        <dbReference type="ARBA" id="ARBA00023163"/>
    </source>
</evidence>
<dbReference type="CDD" id="cd10567">
    <property type="entry name" value="SWIB-MDM2_like"/>
    <property type="match status" value="2"/>
</dbReference>
<dbReference type="EMBL" id="CAMAPF010000935">
    <property type="protein sequence ID" value="CAH9124603.1"/>
    <property type="molecule type" value="Genomic_DNA"/>
</dbReference>
<feature type="compositionally biased region" description="Basic and acidic residues" evidence="5">
    <location>
        <begin position="64"/>
        <end position="91"/>
    </location>
</feature>
<dbReference type="InterPro" id="IPR003121">
    <property type="entry name" value="SWIB_MDM2_domain"/>
</dbReference>
<proteinExistence type="predicted"/>
<dbReference type="PANTHER" id="PTHR13844">
    <property type="entry name" value="SWI/SNF-RELATED MATRIX-ASSOCIATED ACTIN-DEPENDENT REGULATOR OF CHROMATIN SUBFAMILY D"/>
    <property type="match status" value="1"/>
</dbReference>
<dbReference type="FunFam" id="1.10.245.10:FF:000004">
    <property type="entry name" value="Upstream activation factor subunit"/>
    <property type="match status" value="1"/>
</dbReference>
<dbReference type="SMART" id="SM00151">
    <property type="entry name" value="SWIB"/>
    <property type="match status" value="2"/>
</dbReference>
<keyword evidence="4" id="KW-0539">Nucleus</keyword>
<sequence length="374" mass="42324">MVSEEKLVRRLREFLSTSDLNTTTNASVRRQLEKDFGIDLSDRKSFIREQIDIYLEQAQTQNAEKPEAEQPAEKIKSECDGCEEKDGEKESSTAATNEADEEEEESEEVEEGEGDEEVKKSSKKKRKQSKEVSKRGNGFTKPCNLSSQLQEFIGESQMARTQVVKHMWNHIRENNLQNPSNKRIINCDDRLRELFKVDSIDMFQMNKALSKHIWPLDSDGASVSASATPKKKKPKPESDKASLSASSAPKKKKPKLESDEASVSASSRAKQKKCKPKSDEDSDEPKGGEKRKSGILAPLRLSDALTEFLGTGESELSRPSVVKRIWDYIKQNNLQDPSDKRKIVCDDKLKELFKVDTFIGFSVSKLLKDHFTKM</sequence>
<accession>A0AAV0ELG9</accession>
<dbReference type="SUPFAM" id="SSF109715">
    <property type="entry name" value="DEK C-terminal domain"/>
    <property type="match status" value="1"/>
</dbReference>
<keyword evidence="3" id="KW-0804">Transcription</keyword>
<dbReference type="InterPro" id="IPR019835">
    <property type="entry name" value="SWIB_domain"/>
</dbReference>
<evidence type="ECO:0000256" key="1">
    <source>
        <dbReference type="ARBA" id="ARBA00004123"/>
    </source>
</evidence>
<name>A0AAV0ELG9_9ASTE</name>
<evidence type="ECO:0000256" key="5">
    <source>
        <dbReference type="SAM" id="MobiDB-lite"/>
    </source>
</evidence>
<feature type="domain" description="DM2" evidence="6">
    <location>
        <begin position="294"/>
        <end position="373"/>
    </location>
</feature>
<evidence type="ECO:0000313" key="9">
    <source>
        <dbReference type="Proteomes" id="UP001152523"/>
    </source>
</evidence>
<comment type="caution">
    <text evidence="8">The sequence shown here is derived from an EMBL/GenBank/DDBJ whole genome shotgun (WGS) entry which is preliminary data.</text>
</comment>
<dbReference type="InterPro" id="IPR014876">
    <property type="entry name" value="DEK_C"/>
</dbReference>
<dbReference type="Gene3D" id="1.10.245.10">
    <property type="entry name" value="SWIB/MDM2 domain"/>
    <property type="match status" value="2"/>
</dbReference>
<dbReference type="PROSITE" id="PS51998">
    <property type="entry name" value="DEK_C"/>
    <property type="match status" value="1"/>
</dbReference>
<dbReference type="Proteomes" id="UP001152523">
    <property type="component" value="Unassembled WGS sequence"/>
</dbReference>
<protein>
    <submittedName>
        <fullName evidence="8">Uncharacterized protein</fullName>
    </submittedName>
</protein>
<dbReference type="Pfam" id="PF02201">
    <property type="entry name" value="SWIB"/>
    <property type="match status" value="2"/>
</dbReference>
<dbReference type="SUPFAM" id="SSF47592">
    <property type="entry name" value="SWIB/MDM2 domain"/>
    <property type="match status" value="2"/>
</dbReference>
<dbReference type="AlphaFoldDB" id="A0AAV0ELG9"/>
<feature type="compositionally biased region" description="Acidic residues" evidence="5">
    <location>
        <begin position="98"/>
        <end position="116"/>
    </location>
</feature>
<dbReference type="Gene3D" id="1.10.10.60">
    <property type="entry name" value="Homeodomain-like"/>
    <property type="match status" value="1"/>
</dbReference>
<feature type="domain" description="DEK-C" evidence="7">
    <location>
        <begin position="1"/>
        <end position="56"/>
    </location>
</feature>
<gene>
    <name evidence="8" type="ORF">CEPIT_LOCUS26104</name>
</gene>
<feature type="region of interest" description="Disordered" evidence="5">
    <location>
        <begin position="58"/>
        <end position="144"/>
    </location>
</feature>
<dbReference type="PROSITE" id="PS51925">
    <property type="entry name" value="SWIB_MDM2"/>
    <property type="match status" value="2"/>
</dbReference>
<dbReference type="Pfam" id="PF08766">
    <property type="entry name" value="DEK_C"/>
    <property type="match status" value="1"/>
</dbReference>
<evidence type="ECO:0000256" key="2">
    <source>
        <dbReference type="ARBA" id="ARBA00023015"/>
    </source>
</evidence>
<organism evidence="8 9">
    <name type="scientific">Cuscuta epithymum</name>
    <dbReference type="NCBI Taxonomy" id="186058"/>
    <lineage>
        <taxon>Eukaryota</taxon>
        <taxon>Viridiplantae</taxon>
        <taxon>Streptophyta</taxon>
        <taxon>Embryophyta</taxon>
        <taxon>Tracheophyta</taxon>
        <taxon>Spermatophyta</taxon>
        <taxon>Magnoliopsida</taxon>
        <taxon>eudicotyledons</taxon>
        <taxon>Gunneridae</taxon>
        <taxon>Pentapetalae</taxon>
        <taxon>asterids</taxon>
        <taxon>lamiids</taxon>
        <taxon>Solanales</taxon>
        <taxon>Convolvulaceae</taxon>
        <taxon>Cuscuteae</taxon>
        <taxon>Cuscuta</taxon>
        <taxon>Cuscuta subgen. Cuscuta</taxon>
    </lineage>
</organism>
<comment type="subcellular location">
    <subcellularLocation>
        <location evidence="1">Nucleus</location>
    </subcellularLocation>
</comment>
<keyword evidence="9" id="KW-1185">Reference proteome</keyword>
<dbReference type="GO" id="GO:0000500">
    <property type="term" value="C:RNA polymerase I upstream activating factor complex"/>
    <property type="evidence" value="ECO:0007669"/>
    <property type="project" value="UniProtKB-ARBA"/>
</dbReference>
<reference evidence="8" key="1">
    <citation type="submission" date="2022-07" db="EMBL/GenBank/DDBJ databases">
        <authorList>
            <person name="Macas J."/>
            <person name="Novak P."/>
            <person name="Neumann P."/>
        </authorList>
    </citation>
    <scope>NUCLEOTIDE SEQUENCE</scope>
</reference>
<feature type="compositionally biased region" description="Basic and acidic residues" evidence="5">
    <location>
        <begin position="276"/>
        <end position="292"/>
    </location>
</feature>
<evidence type="ECO:0000259" key="6">
    <source>
        <dbReference type="PROSITE" id="PS51925"/>
    </source>
</evidence>
<keyword evidence="2" id="KW-0805">Transcription regulation</keyword>
<evidence type="ECO:0000259" key="7">
    <source>
        <dbReference type="PROSITE" id="PS51998"/>
    </source>
</evidence>
<dbReference type="GO" id="GO:0001181">
    <property type="term" value="F:RNA polymerase I general transcription initiation factor activity"/>
    <property type="evidence" value="ECO:0007669"/>
    <property type="project" value="UniProtKB-ARBA"/>
</dbReference>
<feature type="domain" description="DM2" evidence="6">
    <location>
        <begin position="138"/>
        <end position="215"/>
    </location>
</feature>
<feature type="region of interest" description="Disordered" evidence="5">
    <location>
        <begin position="217"/>
        <end position="295"/>
    </location>
</feature>
<evidence type="ECO:0000256" key="4">
    <source>
        <dbReference type="ARBA" id="ARBA00023242"/>
    </source>
</evidence>
<dbReference type="InterPro" id="IPR036885">
    <property type="entry name" value="SWIB_MDM2_dom_sf"/>
</dbReference>
<evidence type="ECO:0000313" key="8">
    <source>
        <dbReference type="EMBL" id="CAH9124603.1"/>
    </source>
</evidence>